<dbReference type="Proteomes" id="UP000824204">
    <property type="component" value="Unassembled WGS sequence"/>
</dbReference>
<comment type="similarity">
    <text evidence="1 2">Belongs to the peptidase M16 family.</text>
</comment>
<dbReference type="AlphaFoldDB" id="A0A9D2AFQ4"/>
<evidence type="ECO:0000259" key="4">
    <source>
        <dbReference type="Pfam" id="PF05193"/>
    </source>
</evidence>
<sequence length="414" mass="46756">MVITKQFPGGLRLVVNKMEGLYSVSMGILVGTGSCFESAEENGISHFIEHMMFKGTHKRTAFEISDAMDRIGAQVNAFTSKDITCYYAKSTYDHAEEAFEILADFFSDSVFPEEEMVREKGVVCEEIAMSEDTPDDLCRDVLAQAFYGDEGYGRTILGPAKNVRSFTREDLKKYIEERYNPQNVVVSFAGNIGMEEAVALVEKYLSSALIGRPFQKREKKLAFAESSLYKYKDIEQVHIAFGYPSLPREDKLMDASVLVNNILGGGMSSRLFQTVREKMGLAYTVYSYISSYTEGSILYIYAGINPANVGKAQEAIFKAVEDFRRDKFTKEEFLREKEQLKSSLIFSQESTIAQMTSCAKQMLYKNEVIDFSKRIKEIEDITMEDCVQALELNYHTQHLAAAAVGKIKKPLVIR</sequence>
<evidence type="ECO:0000259" key="3">
    <source>
        <dbReference type="Pfam" id="PF00675"/>
    </source>
</evidence>
<dbReference type="PROSITE" id="PS51257">
    <property type="entry name" value="PROKAR_LIPOPROTEIN"/>
    <property type="match status" value="1"/>
</dbReference>
<dbReference type="GO" id="GO:0046872">
    <property type="term" value="F:metal ion binding"/>
    <property type="evidence" value="ECO:0007669"/>
    <property type="project" value="InterPro"/>
</dbReference>
<dbReference type="EMBL" id="DXFX01000069">
    <property type="protein sequence ID" value="HIX07841.1"/>
    <property type="molecule type" value="Genomic_DNA"/>
</dbReference>
<dbReference type="InterPro" id="IPR001431">
    <property type="entry name" value="Pept_M16_Zn_BS"/>
</dbReference>
<dbReference type="SUPFAM" id="SSF63411">
    <property type="entry name" value="LuxS/MPP-like metallohydrolase"/>
    <property type="match status" value="2"/>
</dbReference>
<evidence type="ECO:0000256" key="1">
    <source>
        <dbReference type="ARBA" id="ARBA00007261"/>
    </source>
</evidence>
<evidence type="ECO:0000313" key="5">
    <source>
        <dbReference type="EMBL" id="HIX07841.1"/>
    </source>
</evidence>
<feature type="domain" description="Peptidase M16 N-terminal" evidence="3">
    <location>
        <begin position="23"/>
        <end position="159"/>
    </location>
</feature>
<feature type="domain" description="Peptidase M16 C-terminal" evidence="4">
    <location>
        <begin position="165"/>
        <end position="340"/>
    </location>
</feature>
<dbReference type="Gene3D" id="3.30.830.10">
    <property type="entry name" value="Metalloenzyme, LuxS/M16 peptidase-like"/>
    <property type="match status" value="2"/>
</dbReference>
<proteinExistence type="inferred from homology"/>
<organism evidence="5 6">
    <name type="scientific">Candidatus Borkfalkia faecipullorum</name>
    <dbReference type="NCBI Taxonomy" id="2838510"/>
    <lineage>
        <taxon>Bacteria</taxon>
        <taxon>Bacillati</taxon>
        <taxon>Bacillota</taxon>
        <taxon>Clostridia</taxon>
        <taxon>Christensenellales</taxon>
        <taxon>Christensenellaceae</taxon>
        <taxon>Candidatus Borkfalkia</taxon>
    </lineage>
</organism>
<accession>A0A9D2AFQ4</accession>
<evidence type="ECO:0000256" key="2">
    <source>
        <dbReference type="RuleBase" id="RU004447"/>
    </source>
</evidence>
<dbReference type="PANTHER" id="PTHR11851:SF49">
    <property type="entry name" value="MITOCHONDRIAL-PROCESSING PEPTIDASE SUBUNIT ALPHA"/>
    <property type="match status" value="1"/>
</dbReference>
<name>A0A9D2AFQ4_9FIRM</name>
<gene>
    <name evidence="5" type="ORF">H9741_05190</name>
</gene>
<comment type="caution">
    <text evidence="5">The sequence shown here is derived from an EMBL/GenBank/DDBJ whole genome shotgun (WGS) entry which is preliminary data.</text>
</comment>
<dbReference type="InterPro" id="IPR011765">
    <property type="entry name" value="Pept_M16_N"/>
</dbReference>
<evidence type="ECO:0000313" key="6">
    <source>
        <dbReference type="Proteomes" id="UP000824204"/>
    </source>
</evidence>
<reference evidence="5" key="1">
    <citation type="journal article" date="2021" name="PeerJ">
        <title>Extensive microbial diversity within the chicken gut microbiome revealed by metagenomics and culture.</title>
        <authorList>
            <person name="Gilroy R."/>
            <person name="Ravi A."/>
            <person name="Getino M."/>
            <person name="Pursley I."/>
            <person name="Horton D.L."/>
            <person name="Alikhan N.F."/>
            <person name="Baker D."/>
            <person name="Gharbi K."/>
            <person name="Hall N."/>
            <person name="Watson M."/>
            <person name="Adriaenssens E.M."/>
            <person name="Foster-Nyarko E."/>
            <person name="Jarju S."/>
            <person name="Secka A."/>
            <person name="Antonio M."/>
            <person name="Oren A."/>
            <person name="Chaudhuri R.R."/>
            <person name="La Ragione R."/>
            <person name="Hildebrand F."/>
            <person name="Pallen M.J."/>
        </authorList>
    </citation>
    <scope>NUCLEOTIDE SEQUENCE</scope>
    <source>
        <strain evidence="5">811</strain>
    </source>
</reference>
<dbReference type="InterPro" id="IPR050361">
    <property type="entry name" value="MPP/UQCRC_Complex"/>
</dbReference>
<dbReference type="PROSITE" id="PS00143">
    <property type="entry name" value="INSULINASE"/>
    <property type="match status" value="1"/>
</dbReference>
<dbReference type="InterPro" id="IPR011249">
    <property type="entry name" value="Metalloenz_LuxS/M16"/>
</dbReference>
<dbReference type="GO" id="GO:0006508">
    <property type="term" value="P:proteolysis"/>
    <property type="evidence" value="ECO:0007669"/>
    <property type="project" value="InterPro"/>
</dbReference>
<dbReference type="InterPro" id="IPR007863">
    <property type="entry name" value="Peptidase_M16_C"/>
</dbReference>
<protein>
    <submittedName>
        <fullName evidence="5">Insulinase family protein</fullName>
    </submittedName>
</protein>
<reference evidence="5" key="2">
    <citation type="submission" date="2021-04" db="EMBL/GenBank/DDBJ databases">
        <authorList>
            <person name="Gilroy R."/>
        </authorList>
    </citation>
    <scope>NUCLEOTIDE SEQUENCE</scope>
    <source>
        <strain evidence="5">811</strain>
    </source>
</reference>
<dbReference type="PANTHER" id="PTHR11851">
    <property type="entry name" value="METALLOPROTEASE"/>
    <property type="match status" value="1"/>
</dbReference>
<dbReference type="GO" id="GO:0004222">
    <property type="term" value="F:metalloendopeptidase activity"/>
    <property type="evidence" value="ECO:0007669"/>
    <property type="project" value="InterPro"/>
</dbReference>
<dbReference type="Pfam" id="PF05193">
    <property type="entry name" value="Peptidase_M16_C"/>
    <property type="match status" value="1"/>
</dbReference>
<dbReference type="Pfam" id="PF00675">
    <property type="entry name" value="Peptidase_M16"/>
    <property type="match status" value="1"/>
</dbReference>